<proteinExistence type="predicted"/>
<dbReference type="EMBL" id="BAAAXF010000082">
    <property type="protein sequence ID" value="GAA3504676.1"/>
    <property type="molecule type" value="Genomic_DNA"/>
</dbReference>
<feature type="compositionally biased region" description="Pro residues" evidence="1">
    <location>
        <begin position="52"/>
        <end position="62"/>
    </location>
</feature>
<gene>
    <name evidence="2" type="ORF">GCM10019016_117890</name>
</gene>
<evidence type="ECO:0000313" key="3">
    <source>
        <dbReference type="Proteomes" id="UP001501455"/>
    </source>
</evidence>
<evidence type="ECO:0000313" key="2">
    <source>
        <dbReference type="EMBL" id="GAA3504676.1"/>
    </source>
</evidence>
<sequence>MRHPPRSVLLAVSVHGGALRHAPLRGRRHRDGGDPARRHHPHPGRGAGALPWDPPSSVPPEHTPGGAADPS</sequence>
<accession>A0ABP6UDY8</accession>
<protein>
    <recommendedName>
        <fullName evidence="4">Secreted protein</fullName>
    </recommendedName>
</protein>
<evidence type="ECO:0000256" key="1">
    <source>
        <dbReference type="SAM" id="MobiDB-lite"/>
    </source>
</evidence>
<dbReference type="Proteomes" id="UP001501455">
    <property type="component" value="Unassembled WGS sequence"/>
</dbReference>
<name>A0ABP6UDY8_9ACTN</name>
<keyword evidence="3" id="KW-1185">Reference proteome</keyword>
<reference evidence="3" key="1">
    <citation type="journal article" date="2019" name="Int. J. Syst. Evol. Microbiol.">
        <title>The Global Catalogue of Microorganisms (GCM) 10K type strain sequencing project: providing services to taxonomists for standard genome sequencing and annotation.</title>
        <authorList>
            <consortium name="The Broad Institute Genomics Platform"/>
            <consortium name="The Broad Institute Genome Sequencing Center for Infectious Disease"/>
            <person name="Wu L."/>
            <person name="Ma J."/>
        </authorList>
    </citation>
    <scope>NUCLEOTIDE SEQUENCE [LARGE SCALE GENOMIC DNA]</scope>
    <source>
        <strain evidence="3">JCM 4816</strain>
    </source>
</reference>
<evidence type="ECO:0008006" key="4">
    <source>
        <dbReference type="Google" id="ProtNLM"/>
    </source>
</evidence>
<organism evidence="2 3">
    <name type="scientific">Streptomyces prasinosporus</name>
    <dbReference type="NCBI Taxonomy" id="68256"/>
    <lineage>
        <taxon>Bacteria</taxon>
        <taxon>Bacillati</taxon>
        <taxon>Actinomycetota</taxon>
        <taxon>Actinomycetes</taxon>
        <taxon>Kitasatosporales</taxon>
        <taxon>Streptomycetaceae</taxon>
        <taxon>Streptomyces</taxon>
        <taxon>Streptomyces albogriseolus group</taxon>
    </lineage>
</organism>
<comment type="caution">
    <text evidence="2">The sequence shown here is derived from an EMBL/GenBank/DDBJ whole genome shotgun (WGS) entry which is preliminary data.</text>
</comment>
<feature type="region of interest" description="Disordered" evidence="1">
    <location>
        <begin position="16"/>
        <end position="71"/>
    </location>
</feature>